<comment type="function">
    <text evidence="6">Catalyzes the reduction of dTDP-6-deoxy-L-lyxo-4-hexulose to yield dTDP-L-rhamnose.</text>
</comment>
<reference evidence="8" key="2">
    <citation type="submission" date="2021-04" db="EMBL/GenBank/DDBJ databases">
        <authorList>
            <person name="Gilroy R."/>
        </authorList>
    </citation>
    <scope>NUCLEOTIDE SEQUENCE</scope>
    <source>
        <strain evidence="8">ChiBcec15-1070</strain>
    </source>
</reference>
<dbReference type="Gene3D" id="3.40.50.720">
    <property type="entry name" value="NAD(P)-binding Rossmann-like Domain"/>
    <property type="match status" value="1"/>
</dbReference>
<evidence type="ECO:0000256" key="1">
    <source>
        <dbReference type="ARBA" id="ARBA00004781"/>
    </source>
</evidence>
<evidence type="ECO:0000256" key="3">
    <source>
        <dbReference type="ARBA" id="ARBA00012929"/>
    </source>
</evidence>
<keyword evidence="6 8" id="KW-0560">Oxidoreductase</keyword>
<dbReference type="EC" id="1.1.1.133" evidence="3 6"/>
<dbReference type="GO" id="GO:0005829">
    <property type="term" value="C:cytosol"/>
    <property type="evidence" value="ECO:0007669"/>
    <property type="project" value="TreeGrafter"/>
</dbReference>
<reference evidence="8" key="1">
    <citation type="journal article" date="2021" name="PeerJ">
        <title>Extensive microbial diversity within the chicken gut microbiome revealed by metagenomics and culture.</title>
        <authorList>
            <person name="Gilroy R."/>
            <person name="Ravi A."/>
            <person name="Getino M."/>
            <person name="Pursley I."/>
            <person name="Horton D.L."/>
            <person name="Alikhan N.F."/>
            <person name="Baker D."/>
            <person name="Gharbi K."/>
            <person name="Hall N."/>
            <person name="Watson M."/>
            <person name="Adriaenssens E.M."/>
            <person name="Foster-Nyarko E."/>
            <person name="Jarju S."/>
            <person name="Secka A."/>
            <person name="Antonio M."/>
            <person name="Oren A."/>
            <person name="Chaudhuri R.R."/>
            <person name="La Ragione R."/>
            <person name="Hildebrand F."/>
            <person name="Pallen M.J."/>
        </authorList>
    </citation>
    <scope>NUCLEOTIDE SEQUENCE</scope>
    <source>
        <strain evidence="8">ChiBcec15-1070</strain>
    </source>
</reference>
<name>A0A9D1QDY6_9BACT</name>
<sequence length="300" mass="33320">MKKIVVTGSNGQLGNELRDIDRGGRYAGRYAFLFTDVAELDITNREAVRRFVAAEQPAWIINAAAYTAVDKAEGDENLAERLNADAVAYLAEAAREAGANLVQVSTDYVFDGRKPADGHAWTEEEPTAPQSVYGRTKRRGEEYALAYGRSLVVRTAWLYSTYGNNFVKTMLRLGAERSELGVVNDQWGTPTYAADLAAALMRMVEVADEAPDGQKEALYGLYHYTDEGMTTWCDFAREIMRLGGRSCTVNGITTAEYGAAAPRPEWSVLSKRKIRETFGVEVPEWEESLKRCIGRLESEQ</sequence>
<keyword evidence="6" id="KW-0521">NADP</keyword>
<evidence type="ECO:0000259" key="7">
    <source>
        <dbReference type="Pfam" id="PF04321"/>
    </source>
</evidence>
<dbReference type="InterPro" id="IPR005913">
    <property type="entry name" value="dTDP_dehydrorham_reduct"/>
</dbReference>
<dbReference type="GO" id="GO:0019305">
    <property type="term" value="P:dTDP-rhamnose biosynthetic process"/>
    <property type="evidence" value="ECO:0007669"/>
    <property type="project" value="TreeGrafter"/>
</dbReference>
<evidence type="ECO:0000256" key="4">
    <source>
        <dbReference type="ARBA" id="ARBA00017099"/>
    </source>
</evidence>
<proteinExistence type="inferred from homology"/>
<evidence type="ECO:0000313" key="8">
    <source>
        <dbReference type="EMBL" id="HIW10839.1"/>
    </source>
</evidence>
<comment type="catalytic activity">
    <reaction evidence="5">
        <text>dTDP-beta-L-rhamnose + NADP(+) = dTDP-4-dehydro-beta-L-rhamnose + NADPH + H(+)</text>
        <dbReference type="Rhea" id="RHEA:21796"/>
        <dbReference type="ChEBI" id="CHEBI:15378"/>
        <dbReference type="ChEBI" id="CHEBI:57510"/>
        <dbReference type="ChEBI" id="CHEBI:57783"/>
        <dbReference type="ChEBI" id="CHEBI:58349"/>
        <dbReference type="ChEBI" id="CHEBI:62830"/>
        <dbReference type="EC" id="1.1.1.133"/>
    </reaction>
</comment>
<dbReference type="EMBL" id="DXHL01000022">
    <property type="protein sequence ID" value="HIW10839.1"/>
    <property type="molecule type" value="Genomic_DNA"/>
</dbReference>
<dbReference type="Gene3D" id="3.90.25.10">
    <property type="entry name" value="UDP-galactose 4-epimerase, domain 1"/>
    <property type="match status" value="1"/>
</dbReference>
<dbReference type="Pfam" id="PF04321">
    <property type="entry name" value="RmlD_sub_bind"/>
    <property type="match status" value="1"/>
</dbReference>
<accession>A0A9D1QDY6</accession>
<dbReference type="GO" id="GO:0008831">
    <property type="term" value="F:dTDP-4-dehydrorhamnose reductase activity"/>
    <property type="evidence" value="ECO:0007669"/>
    <property type="project" value="UniProtKB-EC"/>
</dbReference>
<organism evidence="8 9">
    <name type="scientific">Candidatus Rikenella faecigallinarum</name>
    <dbReference type="NCBI Taxonomy" id="2838745"/>
    <lineage>
        <taxon>Bacteria</taxon>
        <taxon>Pseudomonadati</taxon>
        <taxon>Bacteroidota</taxon>
        <taxon>Bacteroidia</taxon>
        <taxon>Bacteroidales</taxon>
        <taxon>Rikenellaceae</taxon>
        <taxon>Rikenella</taxon>
    </lineage>
</organism>
<protein>
    <recommendedName>
        <fullName evidence="4 6">dTDP-4-dehydrorhamnose reductase</fullName>
        <ecNumber evidence="3 6">1.1.1.133</ecNumber>
    </recommendedName>
</protein>
<comment type="pathway">
    <text evidence="1 6">Carbohydrate biosynthesis; dTDP-L-rhamnose biosynthesis.</text>
</comment>
<comment type="similarity">
    <text evidence="2 6">Belongs to the dTDP-4-dehydrorhamnose reductase family.</text>
</comment>
<dbReference type="CDD" id="cd05254">
    <property type="entry name" value="dTDP_HR_like_SDR_e"/>
    <property type="match status" value="1"/>
</dbReference>
<dbReference type="PANTHER" id="PTHR10491">
    <property type="entry name" value="DTDP-4-DEHYDRORHAMNOSE REDUCTASE"/>
    <property type="match status" value="1"/>
</dbReference>
<feature type="domain" description="RmlD-like substrate binding" evidence="7">
    <location>
        <begin position="3"/>
        <end position="296"/>
    </location>
</feature>
<gene>
    <name evidence="8" type="primary">rfbD</name>
    <name evidence="8" type="ORF">H9888_04975</name>
</gene>
<evidence type="ECO:0000256" key="5">
    <source>
        <dbReference type="ARBA" id="ARBA00048200"/>
    </source>
</evidence>
<dbReference type="PANTHER" id="PTHR10491:SF4">
    <property type="entry name" value="METHIONINE ADENOSYLTRANSFERASE 2 SUBUNIT BETA"/>
    <property type="match status" value="1"/>
</dbReference>
<dbReference type="Proteomes" id="UP000823926">
    <property type="component" value="Unassembled WGS sequence"/>
</dbReference>
<dbReference type="SUPFAM" id="SSF51735">
    <property type="entry name" value="NAD(P)-binding Rossmann-fold domains"/>
    <property type="match status" value="1"/>
</dbReference>
<dbReference type="NCBIfam" id="TIGR01214">
    <property type="entry name" value="rmlD"/>
    <property type="match status" value="1"/>
</dbReference>
<comment type="caution">
    <text evidence="8">The sequence shown here is derived from an EMBL/GenBank/DDBJ whole genome shotgun (WGS) entry which is preliminary data.</text>
</comment>
<evidence type="ECO:0000256" key="2">
    <source>
        <dbReference type="ARBA" id="ARBA00010944"/>
    </source>
</evidence>
<dbReference type="InterPro" id="IPR029903">
    <property type="entry name" value="RmlD-like-bd"/>
</dbReference>
<dbReference type="AlphaFoldDB" id="A0A9D1QDY6"/>
<evidence type="ECO:0000256" key="6">
    <source>
        <dbReference type="RuleBase" id="RU364082"/>
    </source>
</evidence>
<evidence type="ECO:0000313" key="9">
    <source>
        <dbReference type="Proteomes" id="UP000823926"/>
    </source>
</evidence>
<dbReference type="InterPro" id="IPR036291">
    <property type="entry name" value="NAD(P)-bd_dom_sf"/>
</dbReference>